<evidence type="ECO:0000313" key="2">
    <source>
        <dbReference type="EMBL" id="KPL55175.1"/>
    </source>
</evidence>
<dbReference type="SUPFAM" id="SSF89796">
    <property type="entry name" value="CoA-transferase family III (CaiB/BaiF)"/>
    <property type="match status" value="1"/>
</dbReference>
<dbReference type="InterPro" id="IPR044855">
    <property type="entry name" value="CoA-Trfase_III_dom3_sf"/>
</dbReference>
<reference evidence="2 3" key="2">
    <citation type="submission" date="2015-10" db="EMBL/GenBank/DDBJ databases">
        <title>Draft Genome Sequence of Prosthecomicrobium hirschii ATCC 27832.</title>
        <authorList>
            <person name="Daniel J."/>
            <person name="Givan S.A."/>
            <person name="Brun Y.V."/>
            <person name="Brown P.J."/>
        </authorList>
    </citation>
    <scope>NUCLEOTIDE SEQUENCE [LARGE SCALE GENOMIC DNA]</scope>
    <source>
        <strain evidence="2 3">16</strain>
    </source>
</reference>
<keyword evidence="1" id="KW-0808">Transferase</keyword>
<evidence type="ECO:0000256" key="1">
    <source>
        <dbReference type="ARBA" id="ARBA00022679"/>
    </source>
</evidence>
<organism evidence="2 3">
    <name type="scientific">Prosthecodimorpha hirschii</name>
    <dbReference type="NCBI Taxonomy" id="665126"/>
    <lineage>
        <taxon>Bacteria</taxon>
        <taxon>Pseudomonadati</taxon>
        <taxon>Pseudomonadota</taxon>
        <taxon>Alphaproteobacteria</taxon>
        <taxon>Hyphomicrobiales</taxon>
        <taxon>Ancalomicrobiaceae</taxon>
        <taxon>Prosthecodimorpha</taxon>
    </lineage>
</organism>
<dbReference type="RefSeq" id="WP_054361342.1">
    <property type="nucleotide sequence ID" value="NZ_LJYW01000001.1"/>
</dbReference>
<dbReference type="InterPro" id="IPR050483">
    <property type="entry name" value="CoA-transferase_III_domain"/>
</dbReference>
<dbReference type="Pfam" id="PF02515">
    <property type="entry name" value="CoA_transf_3"/>
    <property type="match status" value="1"/>
</dbReference>
<evidence type="ECO:0000313" key="3">
    <source>
        <dbReference type="Proteomes" id="UP000048984"/>
    </source>
</evidence>
<dbReference type="Gene3D" id="3.30.1540.10">
    <property type="entry name" value="formyl-coa transferase, domain 3"/>
    <property type="match status" value="1"/>
</dbReference>
<dbReference type="AlphaFoldDB" id="A0A0P6VUH1"/>
<comment type="caution">
    <text evidence="2">The sequence shown here is derived from an EMBL/GenBank/DDBJ whole genome shotgun (WGS) entry which is preliminary data.</text>
</comment>
<dbReference type="InterPro" id="IPR023606">
    <property type="entry name" value="CoA-Trfase_III_dom_1_sf"/>
</dbReference>
<dbReference type="STRING" id="665126.ABB55_25510"/>
<dbReference type="EMBL" id="LJYW01000001">
    <property type="protein sequence ID" value="KPL55175.1"/>
    <property type="molecule type" value="Genomic_DNA"/>
</dbReference>
<name>A0A0P6VUH1_9HYPH</name>
<dbReference type="GO" id="GO:0008410">
    <property type="term" value="F:CoA-transferase activity"/>
    <property type="evidence" value="ECO:0007669"/>
    <property type="project" value="TreeGrafter"/>
</dbReference>
<evidence type="ECO:0008006" key="4">
    <source>
        <dbReference type="Google" id="ProtNLM"/>
    </source>
</evidence>
<dbReference type="Proteomes" id="UP000048984">
    <property type="component" value="Unassembled WGS sequence"/>
</dbReference>
<sequence>MLDQQISGDAATAAGMPRQALTGVRIVDLTQFEAGPSCTQMLGWLGAEVIKVEPPGKGEQGRRASTEDPDLDSVYFMLLNANKKSVTCNLKHEKGRELLRALIREADVFIENFGPGVIERLGFGYEEVRALNPRIIYAQVKGFDAGSSNANLLAFDNIAQAAGGSLSVTGDADGRPLTPGVNVGDTGSGLHCSVGILAALFQRQTTGVGQRIEIIMQEVVINFGRILYAAQAIFGKAVPRRGNAHIMGASAPCEVFPCKGGGPNDYCLIYTSRAGNHQWEALLKVIGREDLKADPRYAAPALRFQNSQEINEVITAWTLQRDKRTCMKLLGDAGVPASAVYDTLELYEDEELRRQGTFVTLDHAVRGDFVMPGCPVRMSGSPNRPTAAPLLGADNEGVYGGLLGLSAEKLAALKSDKAI</sequence>
<dbReference type="PANTHER" id="PTHR48207">
    <property type="entry name" value="SUCCINATE--HYDROXYMETHYLGLUTARATE COA-TRANSFERASE"/>
    <property type="match status" value="1"/>
</dbReference>
<dbReference type="PANTHER" id="PTHR48207:SF3">
    <property type="entry name" value="SUCCINATE--HYDROXYMETHYLGLUTARATE COA-TRANSFERASE"/>
    <property type="match status" value="1"/>
</dbReference>
<accession>A0A0P6VUH1</accession>
<protein>
    <recommendedName>
        <fullName evidence="4">Formyl-CoA transferase</fullName>
    </recommendedName>
</protein>
<keyword evidence="3" id="KW-1185">Reference proteome</keyword>
<dbReference type="InterPro" id="IPR003673">
    <property type="entry name" value="CoA-Trfase_fam_III"/>
</dbReference>
<gene>
    <name evidence="2" type="ORF">ABB55_25510</name>
</gene>
<proteinExistence type="predicted"/>
<dbReference type="Gene3D" id="3.40.50.10540">
    <property type="entry name" value="Crotonobetainyl-coa:carnitine coa-transferase, domain 1"/>
    <property type="match status" value="1"/>
</dbReference>
<reference evidence="2 3" key="1">
    <citation type="submission" date="2015-09" db="EMBL/GenBank/DDBJ databases">
        <authorList>
            <person name="Jackson K.R."/>
            <person name="Lunt B.L."/>
            <person name="Fisher J.N.B."/>
            <person name="Gardner A.V."/>
            <person name="Bailey M.E."/>
            <person name="Deus L.M."/>
            <person name="Earl A.S."/>
            <person name="Gibby P.D."/>
            <person name="Hartmann K.A."/>
            <person name="Liu J.E."/>
            <person name="Manci A.M."/>
            <person name="Nielsen D.A."/>
            <person name="Solomon M.B."/>
            <person name="Breakwell D.P."/>
            <person name="Burnett S.H."/>
            <person name="Grose J.H."/>
        </authorList>
    </citation>
    <scope>NUCLEOTIDE SEQUENCE [LARGE SCALE GENOMIC DNA]</scope>
    <source>
        <strain evidence="2 3">16</strain>
    </source>
</reference>